<reference evidence="2 3" key="1">
    <citation type="submission" date="2018-05" db="EMBL/GenBank/DDBJ databases">
        <title>Genomic Encyclopedia of Type Strains, Phase IV (KMG-V): Genome sequencing to study the core and pangenomes of soil and plant-associated prokaryotes.</title>
        <authorList>
            <person name="Whitman W."/>
        </authorList>
    </citation>
    <scope>NUCLEOTIDE SEQUENCE [LARGE SCALE GENOMIC DNA]</scope>
    <source>
        <strain evidence="2 3">PNA 200-10</strain>
    </source>
</reference>
<evidence type="ECO:0000256" key="1">
    <source>
        <dbReference type="SAM" id="MobiDB-lite"/>
    </source>
</evidence>
<evidence type="ECO:0000313" key="2">
    <source>
        <dbReference type="EMBL" id="PWK98586.1"/>
    </source>
</evidence>
<name>A0A2V2BK76_9GAMM</name>
<sequence>MKGDRCPHSERAQIDDPARQGTQNDMLTNAASMRFDVIGMERLPVDFVARQSAARPEDVARCFNYSGRPTGNGAQAIAPMTTL</sequence>
<comment type="caution">
    <text evidence="2">The sequence shown here is derived from an EMBL/GenBank/DDBJ whole genome shotgun (WGS) entry which is preliminary data.</text>
</comment>
<dbReference type="Proteomes" id="UP000245981">
    <property type="component" value="Unassembled WGS sequence"/>
</dbReference>
<dbReference type="AlphaFoldDB" id="A0A2V2BK76"/>
<organism evidence="2 3">
    <name type="scientific">Pantoea allii</name>
    <dbReference type="NCBI Taxonomy" id="574096"/>
    <lineage>
        <taxon>Bacteria</taxon>
        <taxon>Pseudomonadati</taxon>
        <taxon>Pseudomonadota</taxon>
        <taxon>Gammaproteobacteria</taxon>
        <taxon>Enterobacterales</taxon>
        <taxon>Erwiniaceae</taxon>
        <taxon>Pantoea</taxon>
    </lineage>
</organism>
<protein>
    <submittedName>
        <fullName evidence="2">Uncharacterized protein</fullName>
    </submittedName>
</protein>
<evidence type="ECO:0000313" key="3">
    <source>
        <dbReference type="Proteomes" id="UP000245981"/>
    </source>
</evidence>
<accession>A0A2V2BK76</accession>
<feature type="region of interest" description="Disordered" evidence="1">
    <location>
        <begin position="1"/>
        <end position="23"/>
    </location>
</feature>
<feature type="compositionally biased region" description="Basic and acidic residues" evidence="1">
    <location>
        <begin position="1"/>
        <end position="18"/>
    </location>
</feature>
<gene>
    <name evidence="2" type="ORF">C7431_103356</name>
</gene>
<proteinExistence type="predicted"/>
<dbReference type="EMBL" id="QGHF01000003">
    <property type="protein sequence ID" value="PWK98586.1"/>
    <property type="molecule type" value="Genomic_DNA"/>
</dbReference>